<dbReference type="PANTHER" id="PTHR35201">
    <property type="entry name" value="TERPENE SYNTHASE"/>
    <property type="match status" value="1"/>
</dbReference>
<dbReference type="SFLD" id="SFLDG01020">
    <property type="entry name" value="Terpene_Cyclase_Like_2"/>
    <property type="match status" value="1"/>
</dbReference>
<dbReference type="PANTHER" id="PTHR35201:SF4">
    <property type="entry name" value="BETA-PINACENE SYNTHASE-RELATED"/>
    <property type="match status" value="1"/>
</dbReference>
<dbReference type="EMBL" id="CP137573">
    <property type="protein sequence ID" value="WOX21382.1"/>
    <property type="molecule type" value="Genomic_DNA"/>
</dbReference>
<keyword evidence="10" id="KW-1185">Reference proteome</keyword>
<evidence type="ECO:0000256" key="4">
    <source>
        <dbReference type="ARBA" id="ARBA00023239"/>
    </source>
</evidence>
<evidence type="ECO:0000256" key="1">
    <source>
        <dbReference type="ARBA" id="ARBA00001946"/>
    </source>
</evidence>
<dbReference type="EC" id="4.2.3.-" evidence="7"/>
<dbReference type="InterPro" id="IPR047945">
    <property type="entry name" value="MIB_synthase"/>
</dbReference>
<dbReference type="Pfam" id="PF19086">
    <property type="entry name" value="Terpene_syn_C_2"/>
    <property type="match status" value="1"/>
</dbReference>
<evidence type="ECO:0000256" key="8">
    <source>
        <dbReference type="SAM" id="MobiDB-lite"/>
    </source>
</evidence>
<dbReference type="NCBIfam" id="NF041167">
    <property type="entry name" value="f2_encap_cargo2"/>
    <property type="match status" value="1"/>
</dbReference>
<evidence type="ECO:0000313" key="9">
    <source>
        <dbReference type="EMBL" id="WOX21382.1"/>
    </source>
</evidence>
<keyword evidence="2 7" id="KW-0479">Metal-binding</keyword>
<evidence type="ECO:0000256" key="5">
    <source>
        <dbReference type="ARBA" id="ARBA00035573"/>
    </source>
</evidence>
<feature type="region of interest" description="Disordered" evidence="8">
    <location>
        <begin position="61"/>
        <end position="82"/>
    </location>
</feature>
<gene>
    <name evidence="9" type="ORF">R2D22_08260</name>
</gene>
<feature type="region of interest" description="Disordered" evidence="8">
    <location>
        <begin position="1"/>
        <end position="35"/>
    </location>
</feature>
<feature type="compositionally biased region" description="Pro residues" evidence="8">
    <location>
        <begin position="20"/>
        <end position="30"/>
    </location>
</feature>
<evidence type="ECO:0000256" key="6">
    <source>
        <dbReference type="ARBA" id="ARBA00035653"/>
    </source>
</evidence>
<keyword evidence="4 7" id="KW-0456">Lyase</keyword>
<comment type="similarity">
    <text evidence="6">Belongs to the terpene synthase family. 2-methylisoborneol synthase subfamily.</text>
</comment>
<dbReference type="InterPro" id="IPR008949">
    <property type="entry name" value="Isoprenoid_synthase_dom_sf"/>
</dbReference>
<dbReference type="InterPro" id="IPR034686">
    <property type="entry name" value="Terpene_cyclase-like_2"/>
</dbReference>
<name>A0ABZ0LPV4_9ACTN</name>
<evidence type="ECO:0000256" key="2">
    <source>
        <dbReference type="ARBA" id="ARBA00022723"/>
    </source>
</evidence>
<proteinExistence type="inferred from homology"/>
<organism evidence="9 10">
    <name type="scientific">Streptomyces solicathayae</name>
    <dbReference type="NCBI Taxonomy" id="3081768"/>
    <lineage>
        <taxon>Bacteria</taxon>
        <taxon>Bacillati</taxon>
        <taxon>Actinomycetota</taxon>
        <taxon>Actinomycetes</taxon>
        <taxon>Kitasatosporales</taxon>
        <taxon>Streptomycetaceae</taxon>
        <taxon>Streptomyces</taxon>
    </lineage>
</organism>
<evidence type="ECO:0000256" key="7">
    <source>
        <dbReference type="RuleBase" id="RU366034"/>
    </source>
</evidence>
<dbReference type="Proteomes" id="UP001301731">
    <property type="component" value="Chromosome"/>
</dbReference>
<dbReference type="SFLD" id="SFLDS00005">
    <property type="entry name" value="Isoprenoid_Synthase_Type_I"/>
    <property type="match status" value="1"/>
</dbReference>
<keyword evidence="3 7" id="KW-0460">Magnesium</keyword>
<dbReference type="SUPFAM" id="SSF48576">
    <property type="entry name" value="Terpenoid synthases"/>
    <property type="match status" value="1"/>
</dbReference>
<protein>
    <recommendedName>
        <fullName evidence="7">Terpene synthase</fullName>
        <ecNumber evidence="7">4.2.3.-</ecNumber>
    </recommendedName>
</protein>
<dbReference type="RefSeq" id="WP_318102284.1">
    <property type="nucleotide sequence ID" value="NZ_CP137573.1"/>
</dbReference>
<comment type="catalytic activity">
    <reaction evidence="5">
        <text>(E)-2-methylgeranyl diphosphate + H2O = 2-methylisoborneol + diphosphate</text>
        <dbReference type="Rhea" id="RHEA:32571"/>
        <dbReference type="ChEBI" id="CHEBI:15377"/>
        <dbReference type="ChEBI" id="CHEBI:33019"/>
        <dbReference type="ChEBI" id="CHEBI:61984"/>
        <dbReference type="ChEBI" id="CHEBI:61987"/>
        <dbReference type="EC" id="4.2.3.118"/>
    </reaction>
</comment>
<evidence type="ECO:0000313" key="10">
    <source>
        <dbReference type="Proteomes" id="UP001301731"/>
    </source>
</evidence>
<dbReference type="Gene3D" id="1.10.600.10">
    <property type="entry name" value="Farnesyl Diphosphate Synthase"/>
    <property type="match status" value="1"/>
</dbReference>
<comment type="cofactor">
    <cofactor evidence="1 7">
        <name>Mg(2+)</name>
        <dbReference type="ChEBI" id="CHEBI:18420"/>
    </cofactor>
</comment>
<reference evidence="9 10" key="1">
    <citation type="submission" date="2023-10" db="EMBL/GenBank/DDBJ databases">
        <title>The genome sequence of Streptomyces sp. HUAS YS2.</title>
        <authorList>
            <person name="Mo P."/>
        </authorList>
    </citation>
    <scope>NUCLEOTIDE SEQUENCE [LARGE SCALE GENOMIC DNA]</scope>
    <source>
        <strain evidence="9 10">HUAS YS2</strain>
    </source>
</reference>
<sequence>MDTFRLPAPPGLRLPTPSAGEPPPAPPRPSAMPEGEALAALERALAGPSGFGTSAARLFLPRETPGAPDRGAPHGSGRVPRLYCPPPARIDDALGREVDDRLVEWAEQVGIYEGRLDDVRSLSLGRMIMLAFAQVDDPDRLLAAAKCTLAQWATDDYYCDDETAGAVPMDVATNLSLATAAVDPAHLPSAYAPALEERMRDDPVLVSLRSSTAHLARYANFEQITKYRHELSVLFSGYTAEAQWRVSGRTPQVWEFLMVRQDNSFMPCMVMLDAVGGYELPVAVYASPRVRRVQTMAASASVIVNDLYSMDREDRGSAVNFNLPALIEAEECCSREEAVARTVAAHDELMHQVEEESAALCATGFAPLQRYLADVWAWLGGNHEWHRTSDRYNG</sequence>
<accession>A0ABZ0LPV4</accession>
<evidence type="ECO:0000256" key="3">
    <source>
        <dbReference type="ARBA" id="ARBA00022842"/>
    </source>
</evidence>